<evidence type="ECO:0000313" key="3">
    <source>
        <dbReference type="Proteomes" id="UP000520156"/>
    </source>
</evidence>
<keyword evidence="1" id="KW-1133">Transmembrane helix</keyword>
<comment type="caution">
    <text evidence="2">The sequence shown here is derived from an EMBL/GenBank/DDBJ whole genome shotgun (WGS) entry which is preliminary data.</text>
</comment>
<sequence length="67" mass="7480">MLTVVISATRIGLALRDGAITDKHGQTWSRTAEPEHFWLLLIPCLVSVVIPAGVVIALWRRTDDRSR</sequence>
<dbReference type="RefSeq" id="WP_185682135.1">
    <property type="nucleotide sequence ID" value="NZ_JACLAU010000002.1"/>
</dbReference>
<dbReference type="AlphaFoldDB" id="A0A7X1F606"/>
<keyword evidence="1" id="KW-0472">Membrane</keyword>
<feature type="transmembrane region" description="Helical" evidence="1">
    <location>
        <begin position="37"/>
        <end position="59"/>
    </location>
</feature>
<organism evidence="2 3">
    <name type="scientific">Novosphingobium aerophilum</name>
    <dbReference type="NCBI Taxonomy" id="2839843"/>
    <lineage>
        <taxon>Bacteria</taxon>
        <taxon>Pseudomonadati</taxon>
        <taxon>Pseudomonadota</taxon>
        <taxon>Alphaproteobacteria</taxon>
        <taxon>Sphingomonadales</taxon>
        <taxon>Sphingomonadaceae</taxon>
        <taxon>Novosphingobium</taxon>
    </lineage>
</organism>
<evidence type="ECO:0000256" key="1">
    <source>
        <dbReference type="SAM" id="Phobius"/>
    </source>
</evidence>
<keyword evidence="1" id="KW-0812">Transmembrane</keyword>
<gene>
    <name evidence="2" type="ORF">H7F49_03350</name>
</gene>
<dbReference type="Proteomes" id="UP000520156">
    <property type="component" value="Unassembled WGS sequence"/>
</dbReference>
<name>A0A7X1F606_9SPHN</name>
<evidence type="ECO:0000313" key="2">
    <source>
        <dbReference type="EMBL" id="MBC2650729.1"/>
    </source>
</evidence>
<reference evidence="2 3" key="1">
    <citation type="submission" date="2020-08" db="EMBL/GenBank/DDBJ databases">
        <title>The genome sequence of Novosphingobium flavum 4Y4.</title>
        <authorList>
            <person name="Liu Y."/>
        </authorList>
    </citation>
    <scope>NUCLEOTIDE SEQUENCE [LARGE SCALE GENOMIC DNA]</scope>
    <source>
        <strain evidence="2 3">4Y4</strain>
    </source>
</reference>
<dbReference type="EMBL" id="JACLAU010000002">
    <property type="protein sequence ID" value="MBC2650729.1"/>
    <property type="molecule type" value="Genomic_DNA"/>
</dbReference>
<proteinExistence type="predicted"/>
<accession>A0A7X1F606</accession>
<protein>
    <submittedName>
        <fullName evidence="2">Uncharacterized protein</fullName>
    </submittedName>
</protein>
<keyword evidence="3" id="KW-1185">Reference proteome</keyword>